<name>A0ABR2QJF7_9ROSI</name>
<dbReference type="EMBL" id="JBBPBN010000037">
    <property type="protein sequence ID" value="KAK9000769.1"/>
    <property type="molecule type" value="Genomic_DNA"/>
</dbReference>
<keyword evidence="2" id="KW-1185">Reference proteome</keyword>
<organism evidence="1 2">
    <name type="scientific">Hibiscus sabdariffa</name>
    <name type="common">roselle</name>
    <dbReference type="NCBI Taxonomy" id="183260"/>
    <lineage>
        <taxon>Eukaryota</taxon>
        <taxon>Viridiplantae</taxon>
        <taxon>Streptophyta</taxon>
        <taxon>Embryophyta</taxon>
        <taxon>Tracheophyta</taxon>
        <taxon>Spermatophyta</taxon>
        <taxon>Magnoliopsida</taxon>
        <taxon>eudicotyledons</taxon>
        <taxon>Gunneridae</taxon>
        <taxon>Pentapetalae</taxon>
        <taxon>rosids</taxon>
        <taxon>malvids</taxon>
        <taxon>Malvales</taxon>
        <taxon>Malvaceae</taxon>
        <taxon>Malvoideae</taxon>
        <taxon>Hibiscus</taxon>
    </lineage>
</organism>
<dbReference type="Proteomes" id="UP001396334">
    <property type="component" value="Unassembled WGS sequence"/>
</dbReference>
<comment type="caution">
    <text evidence="1">The sequence shown here is derived from an EMBL/GenBank/DDBJ whole genome shotgun (WGS) entry which is preliminary data.</text>
</comment>
<evidence type="ECO:0000313" key="2">
    <source>
        <dbReference type="Proteomes" id="UP001396334"/>
    </source>
</evidence>
<accession>A0ABR2QJF7</accession>
<reference evidence="1 2" key="1">
    <citation type="journal article" date="2024" name="G3 (Bethesda)">
        <title>Genome assembly of Hibiscus sabdariffa L. provides insights into metabolisms of medicinal natural products.</title>
        <authorList>
            <person name="Kim T."/>
        </authorList>
    </citation>
    <scope>NUCLEOTIDE SEQUENCE [LARGE SCALE GENOMIC DNA]</scope>
    <source>
        <strain evidence="1">TK-2024</strain>
        <tissue evidence="1">Old leaves</tissue>
    </source>
</reference>
<proteinExistence type="predicted"/>
<sequence>MGGVELLVGVKLGFGLMVKGLEDEGFGDFGSDGGLAWQAWKWKWWRSMVKKVNGEVDLWRNEGVGTGKGMPDGGVFVW</sequence>
<gene>
    <name evidence="1" type="ORF">V6N11_081256</name>
</gene>
<evidence type="ECO:0000313" key="1">
    <source>
        <dbReference type="EMBL" id="KAK9000769.1"/>
    </source>
</evidence>
<protein>
    <submittedName>
        <fullName evidence="1">Uncharacterized protein</fullName>
    </submittedName>
</protein>